<dbReference type="Pfam" id="PF16267">
    <property type="entry name" value="DUF4920"/>
    <property type="match status" value="1"/>
</dbReference>
<keyword evidence="2" id="KW-1185">Reference proteome</keyword>
<dbReference type="InterPro" id="IPR032577">
    <property type="entry name" value="DUF4920"/>
</dbReference>
<dbReference type="EMBL" id="JAHWXQ010000002">
    <property type="protein sequence ID" value="MBW3364877.1"/>
    <property type="molecule type" value="Genomic_DNA"/>
</dbReference>
<reference evidence="1 2" key="1">
    <citation type="submission" date="2021-07" db="EMBL/GenBank/DDBJ databases">
        <authorList>
            <person name="Kim M.K."/>
        </authorList>
    </citation>
    <scope>NUCLEOTIDE SEQUENCE [LARGE SCALE GENOMIC DNA]</scope>
    <source>
        <strain evidence="1 2">HLY7-15</strain>
    </source>
</reference>
<comment type="caution">
    <text evidence="1">The sequence shown here is derived from an EMBL/GenBank/DDBJ whole genome shotgun (WGS) entry which is preliminary data.</text>
</comment>
<organism evidence="1 2">
    <name type="scientific">Pontibacter populi</name>
    <dbReference type="NCBI Taxonomy" id="890055"/>
    <lineage>
        <taxon>Bacteria</taxon>
        <taxon>Pseudomonadati</taxon>
        <taxon>Bacteroidota</taxon>
        <taxon>Cytophagia</taxon>
        <taxon>Cytophagales</taxon>
        <taxon>Hymenobacteraceae</taxon>
        <taxon>Pontibacter</taxon>
    </lineage>
</organism>
<proteinExistence type="predicted"/>
<gene>
    <name evidence="1" type="ORF">KYK27_07475</name>
</gene>
<name>A0ABS6XAE4_9BACT</name>
<sequence length="117" mass="12750">MLSVTQLEDAISEQDSVKATVNGVIVESCQSKGCWMDVKLADNSTMKVTFRDYGFFLPVEDLEGKTVVFTGTAKKEVISVEGQRHYAEDAGKSAAEISAITSPKEELRFVADGVKIK</sequence>
<evidence type="ECO:0000313" key="2">
    <source>
        <dbReference type="Proteomes" id="UP000774935"/>
    </source>
</evidence>
<protein>
    <submittedName>
        <fullName evidence="1">DUF4920 domain-containing protein</fullName>
    </submittedName>
</protein>
<accession>A0ABS6XAE4</accession>
<dbReference type="Proteomes" id="UP000774935">
    <property type="component" value="Unassembled WGS sequence"/>
</dbReference>
<evidence type="ECO:0000313" key="1">
    <source>
        <dbReference type="EMBL" id="MBW3364877.1"/>
    </source>
</evidence>